<dbReference type="InterPro" id="IPR050557">
    <property type="entry name" value="RTX_toxin/Mannuronan_C5-epim"/>
</dbReference>
<name>A0A7C9R7P1_9HYPH</name>
<organism evidence="3 4">
    <name type="scientific">Mesorhizobium zhangyense</name>
    <dbReference type="NCBI Taxonomy" id="1776730"/>
    <lineage>
        <taxon>Bacteria</taxon>
        <taxon>Pseudomonadati</taxon>
        <taxon>Pseudomonadota</taxon>
        <taxon>Alphaproteobacteria</taxon>
        <taxon>Hyphomicrobiales</taxon>
        <taxon>Phyllobacteriaceae</taxon>
        <taxon>Mesorhizobium</taxon>
    </lineage>
</organism>
<dbReference type="PANTHER" id="PTHR38340">
    <property type="entry name" value="S-LAYER PROTEIN"/>
    <property type="match status" value="1"/>
</dbReference>
<evidence type="ECO:0000313" key="3">
    <source>
        <dbReference type="EMBL" id="NGN42202.1"/>
    </source>
</evidence>
<dbReference type="InterPro" id="IPR018511">
    <property type="entry name" value="Hemolysin-typ_Ca-bd_CS"/>
</dbReference>
<dbReference type="AlphaFoldDB" id="A0A7C9R7P1"/>
<evidence type="ECO:0000313" key="4">
    <source>
        <dbReference type="Proteomes" id="UP000481252"/>
    </source>
</evidence>
<sequence length="314" mass="32164">MVSFVDGNSGALLSPSGIRLNSSVSNEQDTSIAALNDGRFVVSWHNGSNNDVVAEIHQAVRFSSSDAASDTVNGYALVDEMHGNGGDDTLNGLAGNDILFGEAGNDFLNGGAGKDTMYGGADNDIYFVSSADDRTIEAVGQGTDTVRSLIDWTLAANVDRLELQGTANLTGNGNGLKNTLVGNSGNNILRGAAGNDLLAGGAGNDTLVGGTGIDAFHFNATLGPTNIDKITDYTVVDDLIQLDKGIFTGLAAGWLTAGAFHTGSAAHDASDRIIYNSTTGALLFDKDGIGGTAAVKFAQLSSGLSMNAGEFFIV</sequence>
<reference evidence="3 4" key="1">
    <citation type="submission" date="2020-02" db="EMBL/GenBank/DDBJ databases">
        <title>Genome sequence of the type strain CGMCC 1.15528 of Mesorhizobium zhangyense.</title>
        <authorList>
            <person name="Gao J."/>
            <person name="Sun J."/>
        </authorList>
    </citation>
    <scope>NUCLEOTIDE SEQUENCE [LARGE SCALE GENOMIC DNA]</scope>
    <source>
        <strain evidence="3 4">CGMCC 1.15528</strain>
    </source>
</reference>
<dbReference type="Pfam" id="PF00353">
    <property type="entry name" value="HemolysinCabind"/>
    <property type="match status" value="2"/>
</dbReference>
<proteinExistence type="predicted"/>
<protein>
    <submittedName>
        <fullName evidence="3">Calcium-binding protein</fullName>
    </submittedName>
</protein>
<accession>A0A7C9R7P1</accession>
<evidence type="ECO:0000256" key="1">
    <source>
        <dbReference type="ARBA" id="ARBA00004613"/>
    </source>
</evidence>
<dbReference type="PRINTS" id="PR00313">
    <property type="entry name" value="CABNDNGRPT"/>
</dbReference>
<dbReference type="InterPro" id="IPR001343">
    <property type="entry name" value="Hemolysn_Ca-bd"/>
</dbReference>
<dbReference type="Gene3D" id="2.150.10.10">
    <property type="entry name" value="Serralysin-like metalloprotease, C-terminal"/>
    <property type="match status" value="2"/>
</dbReference>
<dbReference type="PROSITE" id="PS00330">
    <property type="entry name" value="HEMOLYSIN_CALCIUM"/>
    <property type="match status" value="1"/>
</dbReference>
<dbReference type="SUPFAM" id="SSF51120">
    <property type="entry name" value="beta-Roll"/>
    <property type="match status" value="2"/>
</dbReference>
<dbReference type="GO" id="GO:0005509">
    <property type="term" value="F:calcium ion binding"/>
    <property type="evidence" value="ECO:0007669"/>
    <property type="project" value="InterPro"/>
</dbReference>
<keyword evidence="2" id="KW-0964">Secreted</keyword>
<evidence type="ECO:0000256" key="2">
    <source>
        <dbReference type="ARBA" id="ARBA00022525"/>
    </source>
</evidence>
<gene>
    <name evidence="3" type="ORF">G6N74_14120</name>
</gene>
<keyword evidence="4" id="KW-1185">Reference proteome</keyword>
<dbReference type="EMBL" id="JAAKZG010000005">
    <property type="protein sequence ID" value="NGN42202.1"/>
    <property type="molecule type" value="Genomic_DNA"/>
</dbReference>
<dbReference type="GO" id="GO:0005576">
    <property type="term" value="C:extracellular region"/>
    <property type="evidence" value="ECO:0007669"/>
    <property type="project" value="UniProtKB-SubCell"/>
</dbReference>
<dbReference type="InterPro" id="IPR011049">
    <property type="entry name" value="Serralysin-like_metalloprot_C"/>
</dbReference>
<comment type="caution">
    <text evidence="3">The sequence shown here is derived from an EMBL/GenBank/DDBJ whole genome shotgun (WGS) entry which is preliminary data.</text>
</comment>
<dbReference type="PANTHER" id="PTHR38340:SF1">
    <property type="entry name" value="S-LAYER PROTEIN"/>
    <property type="match status" value="1"/>
</dbReference>
<dbReference type="Proteomes" id="UP000481252">
    <property type="component" value="Unassembled WGS sequence"/>
</dbReference>
<comment type="subcellular location">
    <subcellularLocation>
        <location evidence="1">Secreted</location>
    </subcellularLocation>
</comment>